<sequence length="191" mass="20924">MTTEIRELAQELTAALHQYPNFPTEGILFEDFLPIFRNPDLFTKLIKAFKLHLDQTFPDQKIDYIVGLESRGFLFGPTLALSLDAGFVPIRKEGKLPGKLVSASYTKEYGTGTFEMQVESIPEGSNVVIVDDILATGGSAGAAADCLLKCKANILEFDFVMELDFLKGREKLPGPTFTLLSGQTEGLAGKN</sequence>
<comment type="function">
    <text evidence="3">Catalyzes a salvage reaction resulting in the formation of AMP, that is energically less costly than de novo synthesis.</text>
</comment>
<keyword evidence="13" id="KW-0660">Purine salvage</keyword>
<keyword evidence="12" id="KW-0808">Transferase</keyword>
<dbReference type="InterPro" id="IPR029057">
    <property type="entry name" value="PRTase-like"/>
</dbReference>
<reference evidence="15" key="2">
    <citation type="submission" date="2014-02" db="EMBL/GenBank/DDBJ databases">
        <title>Complete DNA sequence of /Kuraishia capsulata/ illustrates novel genomic features among budding yeasts (/Saccharomycotina/).</title>
        <authorList>
            <person name="Morales L."/>
            <person name="Noel B."/>
            <person name="Porcel B."/>
            <person name="Marcet-Houben M."/>
            <person name="Hullo M-F."/>
            <person name="Sacerdot C."/>
            <person name="Tekaia F."/>
            <person name="Leh-Louis V."/>
            <person name="Despons L."/>
            <person name="Khanna V."/>
            <person name="Aury J-M."/>
            <person name="Barbe V."/>
            <person name="Couloux A."/>
            <person name="Labadie K."/>
            <person name="Pelletier E."/>
            <person name="Souciet J-L."/>
            <person name="Boekhout T."/>
            <person name="Gabaldon T."/>
            <person name="Wincker P."/>
            <person name="Dujon B."/>
        </authorList>
    </citation>
    <scope>NUCLEOTIDE SEQUENCE</scope>
    <source>
        <strain evidence="15">CBS 1993</strain>
    </source>
</reference>
<dbReference type="GO" id="GO:0003999">
    <property type="term" value="F:adenine phosphoribosyltransferase activity"/>
    <property type="evidence" value="ECO:0007669"/>
    <property type="project" value="UniProtKB-EC"/>
</dbReference>
<dbReference type="GeneID" id="34522405"/>
<evidence type="ECO:0000256" key="7">
    <source>
        <dbReference type="ARBA" id="ARBA00011738"/>
    </source>
</evidence>
<dbReference type="InterPro" id="IPR000836">
    <property type="entry name" value="PRTase_dom"/>
</dbReference>
<proteinExistence type="inferred from homology"/>
<evidence type="ECO:0000256" key="12">
    <source>
        <dbReference type="ARBA" id="ARBA00022679"/>
    </source>
</evidence>
<evidence type="ECO:0000256" key="3">
    <source>
        <dbReference type="ARBA" id="ARBA00003968"/>
    </source>
</evidence>
<dbReference type="OrthoDB" id="363185at2759"/>
<dbReference type="PANTHER" id="PTHR32315">
    <property type="entry name" value="ADENINE PHOSPHORIBOSYLTRANSFERASE"/>
    <property type="match status" value="1"/>
</dbReference>
<evidence type="ECO:0000256" key="13">
    <source>
        <dbReference type="ARBA" id="ARBA00022726"/>
    </source>
</evidence>
<dbReference type="RefSeq" id="XP_022461017.1">
    <property type="nucleotide sequence ID" value="XM_022606157.1"/>
</dbReference>
<dbReference type="PANTHER" id="PTHR32315:SF3">
    <property type="entry name" value="ADENINE PHOSPHORIBOSYLTRANSFERASE"/>
    <property type="match status" value="1"/>
</dbReference>
<keyword evidence="16" id="KW-1185">Reference proteome</keyword>
<dbReference type="CDD" id="cd06223">
    <property type="entry name" value="PRTases_typeI"/>
    <property type="match status" value="1"/>
</dbReference>
<dbReference type="GO" id="GO:0002055">
    <property type="term" value="F:adenine binding"/>
    <property type="evidence" value="ECO:0007669"/>
    <property type="project" value="TreeGrafter"/>
</dbReference>
<evidence type="ECO:0000256" key="10">
    <source>
        <dbReference type="ARBA" id="ARBA00022490"/>
    </source>
</evidence>
<evidence type="ECO:0000256" key="4">
    <source>
        <dbReference type="ARBA" id="ARBA00004496"/>
    </source>
</evidence>
<dbReference type="GO" id="GO:0006166">
    <property type="term" value="P:purine ribonucleoside salvage"/>
    <property type="evidence" value="ECO:0007669"/>
    <property type="project" value="UniProtKB-KW"/>
</dbReference>
<dbReference type="EC" id="2.4.2.7" evidence="8"/>
<gene>
    <name evidence="15" type="ORF">KUCA_T00005014001</name>
</gene>
<dbReference type="SUPFAM" id="SSF53271">
    <property type="entry name" value="PRTase-like"/>
    <property type="match status" value="1"/>
</dbReference>
<feature type="domain" description="Phosphoribosyltransferase" evidence="14">
    <location>
        <begin position="38"/>
        <end position="155"/>
    </location>
</feature>
<comment type="cofactor">
    <cofactor evidence="2">
        <name>Mg(2+)</name>
        <dbReference type="ChEBI" id="CHEBI:18420"/>
    </cofactor>
</comment>
<keyword evidence="11" id="KW-0328">Glycosyltransferase</keyword>
<evidence type="ECO:0000256" key="9">
    <source>
        <dbReference type="ARBA" id="ARBA00017366"/>
    </source>
</evidence>
<comment type="catalytic activity">
    <reaction evidence="1">
        <text>AMP + diphosphate = 5-phospho-alpha-D-ribose 1-diphosphate + adenine</text>
        <dbReference type="Rhea" id="RHEA:16609"/>
        <dbReference type="ChEBI" id="CHEBI:16708"/>
        <dbReference type="ChEBI" id="CHEBI:33019"/>
        <dbReference type="ChEBI" id="CHEBI:58017"/>
        <dbReference type="ChEBI" id="CHEBI:456215"/>
        <dbReference type="EC" id="2.4.2.7"/>
    </reaction>
</comment>
<dbReference type="HOGENOM" id="CLU_063339_1_0_1"/>
<dbReference type="EMBL" id="HG793130">
    <property type="protein sequence ID" value="CDK29028.1"/>
    <property type="molecule type" value="Genomic_DNA"/>
</dbReference>
<keyword evidence="10" id="KW-0963">Cytoplasm</keyword>
<dbReference type="InterPro" id="IPR050054">
    <property type="entry name" value="UPRTase/APRTase"/>
</dbReference>
<accession>W6MRQ2</accession>
<dbReference type="Proteomes" id="UP000019384">
    <property type="component" value="Unassembled WGS sequence"/>
</dbReference>
<comment type="similarity">
    <text evidence="6">Belongs to the purine/pyrimidine phosphoribosyltransferase family.</text>
</comment>
<evidence type="ECO:0000256" key="2">
    <source>
        <dbReference type="ARBA" id="ARBA00001946"/>
    </source>
</evidence>
<protein>
    <recommendedName>
        <fullName evidence="9">Adenine phosphoribosyltransferase</fullName>
        <ecNumber evidence="8">2.4.2.7</ecNumber>
    </recommendedName>
</protein>
<name>W6MRQ2_9ASCO</name>
<organism evidence="15 16">
    <name type="scientific">Kuraishia capsulata CBS 1993</name>
    <dbReference type="NCBI Taxonomy" id="1382522"/>
    <lineage>
        <taxon>Eukaryota</taxon>
        <taxon>Fungi</taxon>
        <taxon>Dikarya</taxon>
        <taxon>Ascomycota</taxon>
        <taxon>Saccharomycotina</taxon>
        <taxon>Pichiomycetes</taxon>
        <taxon>Pichiales</taxon>
        <taxon>Pichiaceae</taxon>
        <taxon>Kuraishia</taxon>
    </lineage>
</organism>
<evidence type="ECO:0000313" key="16">
    <source>
        <dbReference type="Proteomes" id="UP000019384"/>
    </source>
</evidence>
<dbReference type="Gene3D" id="3.40.50.2020">
    <property type="match status" value="1"/>
</dbReference>
<comment type="subunit">
    <text evidence="7">Homodimer.</text>
</comment>
<evidence type="ECO:0000256" key="8">
    <source>
        <dbReference type="ARBA" id="ARBA00011893"/>
    </source>
</evidence>
<evidence type="ECO:0000256" key="11">
    <source>
        <dbReference type="ARBA" id="ARBA00022676"/>
    </source>
</evidence>
<dbReference type="FunFam" id="3.40.50.2020:FF:000004">
    <property type="entry name" value="Adenine phosphoribosyltransferase"/>
    <property type="match status" value="1"/>
</dbReference>
<dbReference type="NCBIfam" id="TIGR01090">
    <property type="entry name" value="apt"/>
    <property type="match status" value="1"/>
</dbReference>
<evidence type="ECO:0000256" key="1">
    <source>
        <dbReference type="ARBA" id="ARBA00000868"/>
    </source>
</evidence>
<dbReference type="GO" id="GO:0016208">
    <property type="term" value="F:AMP binding"/>
    <property type="evidence" value="ECO:0007669"/>
    <property type="project" value="TreeGrafter"/>
</dbReference>
<dbReference type="GO" id="GO:0044209">
    <property type="term" value="P:AMP salvage"/>
    <property type="evidence" value="ECO:0007669"/>
    <property type="project" value="UniProtKB-UniPathway"/>
</dbReference>
<evidence type="ECO:0000256" key="6">
    <source>
        <dbReference type="ARBA" id="ARBA00008391"/>
    </source>
</evidence>
<dbReference type="GO" id="GO:0005737">
    <property type="term" value="C:cytoplasm"/>
    <property type="evidence" value="ECO:0007669"/>
    <property type="project" value="UniProtKB-SubCell"/>
</dbReference>
<dbReference type="Pfam" id="PF00156">
    <property type="entry name" value="Pribosyltran"/>
    <property type="match status" value="1"/>
</dbReference>
<dbReference type="STRING" id="1382522.W6MRQ2"/>
<dbReference type="UniPathway" id="UPA00588">
    <property type="reaction ID" value="UER00646"/>
</dbReference>
<evidence type="ECO:0000259" key="14">
    <source>
        <dbReference type="Pfam" id="PF00156"/>
    </source>
</evidence>
<reference evidence="15" key="1">
    <citation type="submission" date="2013-12" db="EMBL/GenBank/DDBJ databases">
        <authorList>
            <person name="Genoscope - CEA"/>
        </authorList>
    </citation>
    <scope>NUCLEOTIDE SEQUENCE</scope>
    <source>
        <strain evidence="15">CBS 1993</strain>
    </source>
</reference>
<dbReference type="HAMAP" id="MF_00004">
    <property type="entry name" value="Aden_phosphoribosyltr"/>
    <property type="match status" value="1"/>
</dbReference>
<comment type="pathway">
    <text evidence="5">Purine metabolism; AMP biosynthesis via salvage pathway; AMP from adenine: step 1/1.</text>
</comment>
<dbReference type="GO" id="GO:0006168">
    <property type="term" value="P:adenine salvage"/>
    <property type="evidence" value="ECO:0007669"/>
    <property type="project" value="InterPro"/>
</dbReference>
<evidence type="ECO:0000313" key="15">
    <source>
        <dbReference type="EMBL" id="CDK29028.1"/>
    </source>
</evidence>
<dbReference type="NCBIfam" id="NF002636">
    <property type="entry name" value="PRK02304.1-5"/>
    <property type="match status" value="1"/>
</dbReference>
<dbReference type="InterPro" id="IPR005764">
    <property type="entry name" value="Ade_phspho_trans"/>
</dbReference>
<evidence type="ECO:0000256" key="5">
    <source>
        <dbReference type="ARBA" id="ARBA00004659"/>
    </source>
</evidence>
<comment type="subcellular location">
    <subcellularLocation>
        <location evidence="4">Cytoplasm</location>
    </subcellularLocation>
</comment>
<dbReference type="AlphaFoldDB" id="W6MRQ2"/>